<organism evidence="8 9">
    <name type="scientific">Lasallia pustulata</name>
    <dbReference type="NCBI Taxonomy" id="136370"/>
    <lineage>
        <taxon>Eukaryota</taxon>
        <taxon>Fungi</taxon>
        <taxon>Dikarya</taxon>
        <taxon>Ascomycota</taxon>
        <taxon>Pezizomycotina</taxon>
        <taxon>Lecanoromycetes</taxon>
        <taxon>OSLEUM clade</taxon>
        <taxon>Umbilicariomycetidae</taxon>
        <taxon>Umbilicariales</taxon>
        <taxon>Umbilicariaceae</taxon>
        <taxon>Lasallia</taxon>
    </lineage>
</organism>
<dbReference type="InterPro" id="IPR036396">
    <property type="entry name" value="Cyt_P450_sf"/>
</dbReference>
<name>A0A5M8PTF3_9LECA</name>
<dbReference type="EMBL" id="VXIT01000006">
    <property type="protein sequence ID" value="KAA6411884.1"/>
    <property type="molecule type" value="Genomic_DNA"/>
</dbReference>
<dbReference type="InterPro" id="IPR017972">
    <property type="entry name" value="Cyt_P450_CS"/>
</dbReference>
<dbReference type="InterPro" id="IPR001128">
    <property type="entry name" value="Cyt_P450"/>
</dbReference>
<comment type="caution">
    <text evidence="8">The sequence shown here is derived from an EMBL/GenBank/DDBJ whole genome shotgun (WGS) entry which is preliminary data.</text>
</comment>
<feature type="compositionally biased region" description="Basic and acidic residues" evidence="7">
    <location>
        <begin position="86"/>
        <end position="96"/>
    </location>
</feature>
<dbReference type="Pfam" id="PF00067">
    <property type="entry name" value="p450"/>
    <property type="match status" value="1"/>
</dbReference>
<evidence type="ECO:0000256" key="1">
    <source>
        <dbReference type="ARBA" id="ARBA00001971"/>
    </source>
</evidence>
<dbReference type="AlphaFoldDB" id="A0A5M8PTF3"/>
<evidence type="ECO:0000256" key="2">
    <source>
        <dbReference type="ARBA" id="ARBA00010617"/>
    </source>
</evidence>
<evidence type="ECO:0000256" key="6">
    <source>
        <dbReference type="RuleBase" id="RU000461"/>
    </source>
</evidence>
<dbReference type="GO" id="GO:0016705">
    <property type="term" value="F:oxidoreductase activity, acting on paired donors, with incorporation or reduction of molecular oxygen"/>
    <property type="evidence" value="ECO:0007669"/>
    <property type="project" value="InterPro"/>
</dbReference>
<evidence type="ECO:0000256" key="3">
    <source>
        <dbReference type="ARBA" id="ARBA00022723"/>
    </source>
</evidence>
<proteinExistence type="inferred from homology"/>
<reference evidence="8 9" key="1">
    <citation type="submission" date="2019-09" db="EMBL/GenBank/DDBJ databases">
        <title>The hologenome of the rock-dwelling lichen Lasallia pustulata.</title>
        <authorList>
            <person name="Greshake Tzovaras B."/>
            <person name="Segers F."/>
            <person name="Bicker A."/>
            <person name="Dal Grande F."/>
            <person name="Otte J."/>
            <person name="Hankeln T."/>
            <person name="Schmitt I."/>
            <person name="Ebersberger I."/>
        </authorList>
    </citation>
    <scope>NUCLEOTIDE SEQUENCE [LARGE SCALE GENOMIC DNA]</scope>
    <source>
        <strain evidence="8">A1-1</strain>
    </source>
</reference>
<evidence type="ECO:0000313" key="9">
    <source>
        <dbReference type="Proteomes" id="UP000324767"/>
    </source>
</evidence>
<dbReference type="OrthoDB" id="1470350at2759"/>
<dbReference type="PANTHER" id="PTHR24305">
    <property type="entry name" value="CYTOCHROME P450"/>
    <property type="match status" value="1"/>
</dbReference>
<keyword evidence="6" id="KW-0560">Oxidoreductase</keyword>
<protein>
    <submittedName>
        <fullName evidence="8">Cytochrome p450</fullName>
    </submittedName>
</protein>
<evidence type="ECO:0000256" key="7">
    <source>
        <dbReference type="SAM" id="MobiDB-lite"/>
    </source>
</evidence>
<evidence type="ECO:0000256" key="5">
    <source>
        <dbReference type="PIRSR" id="PIRSR602401-1"/>
    </source>
</evidence>
<keyword evidence="6" id="KW-0503">Monooxygenase</keyword>
<dbReference type="SUPFAM" id="SSF48264">
    <property type="entry name" value="Cytochrome P450"/>
    <property type="match status" value="1"/>
</dbReference>
<dbReference type="Proteomes" id="UP000324767">
    <property type="component" value="Unassembled WGS sequence"/>
</dbReference>
<evidence type="ECO:0000313" key="8">
    <source>
        <dbReference type="EMBL" id="KAA6411884.1"/>
    </source>
</evidence>
<dbReference type="GO" id="GO:0005506">
    <property type="term" value="F:iron ion binding"/>
    <property type="evidence" value="ECO:0007669"/>
    <property type="project" value="InterPro"/>
</dbReference>
<dbReference type="PRINTS" id="PR00463">
    <property type="entry name" value="EP450I"/>
</dbReference>
<dbReference type="InterPro" id="IPR002401">
    <property type="entry name" value="Cyt_P450_E_grp-I"/>
</dbReference>
<feature type="binding site" description="axial binding residue" evidence="5">
    <location>
        <position position="291"/>
    </location>
    <ligand>
        <name>heme</name>
        <dbReference type="ChEBI" id="CHEBI:30413"/>
    </ligand>
    <ligandPart>
        <name>Fe</name>
        <dbReference type="ChEBI" id="CHEBI:18248"/>
    </ligandPart>
</feature>
<feature type="region of interest" description="Disordered" evidence="7">
    <location>
        <begin position="86"/>
        <end position="106"/>
    </location>
</feature>
<dbReference type="InterPro" id="IPR050121">
    <property type="entry name" value="Cytochrome_P450_monoxygenase"/>
</dbReference>
<dbReference type="Gene3D" id="1.10.630.10">
    <property type="entry name" value="Cytochrome P450"/>
    <property type="match status" value="1"/>
</dbReference>
<dbReference type="GO" id="GO:0020037">
    <property type="term" value="F:heme binding"/>
    <property type="evidence" value="ECO:0007669"/>
    <property type="project" value="InterPro"/>
</dbReference>
<evidence type="ECO:0000256" key="4">
    <source>
        <dbReference type="ARBA" id="ARBA00023004"/>
    </source>
</evidence>
<dbReference type="PANTHER" id="PTHR24305:SF166">
    <property type="entry name" value="CYTOCHROME P450 12A4, MITOCHONDRIAL-RELATED"/>
    <property type="match status" value="1"/>
</dbReference>
<dbReference type="PRINTS" id="PR00385">
    <property type="entry name" value="P450"/>
</dbReference>
<dbReference type="PROSITE" id="PS00086">
    <property type="entry name" value="CYTOCHROME_P450"/>
    <property type="match status" value="1"/>
</dbReference>
<keyword evidence="3 5" id="KW-0479">Metal-binding</keyword>
<keyword evidence="4 5" id="KW-0408">Iron</keyword>
<gene>
    <name evidence="8" type="ORF">FRX48_04034</name>
</gene>
<accession>A0A5M8PTF3</accession>
<keyword evidence="5 6" id="KW-0349">Heme</keyword>
<sequence>MDPPDPTFTMTYRDALSFVLENFVLVLLDPSSILSLPWVPRKLGRIARVSNEFRRYMTHMLEKEKQMISQRAPGRGNLMSHLVRASEEEQSAVRDGEEAEDHMQASQGLSDSEIIGNIFLYTFAGHETTANMLSYSISLLAAHPEVQEWVAEEVHYVLQGQGTSETWEYSLFPRLKRCLTVMLETLRLYPSVGSIPKYTNDRAQSLNINGEVHIIPPKTLVFLNSFAMHKMPRYWGSDSLVWRPSRWILPSCPGTVSNGASLSSGIIFDKETLLEPKKGTFMPWSDGPRVCPGKKFAQVEFVAVLSTLLRNHRVRPVARDGEKEEDAQQRILDVVADSGIHFTLQMRHPTRVTVSWVSV</sequence>
<comment type="cofactor">
    <cofactor evidence="1 5">
        <name>heme</name>
        <dbReference type="ChEBI" id="CHEBI:30413"/>
    </cofactor>
</comment>
<comment type="similarity">
    <text evidence="2 6">Belongs to the cytochrome P450 family.</text>
</comment>
<dbReference type="GO" id="GO:0004497">
    <property type="term" value="F:monooxygenase activity"/>
    <property type="evidence" value="ECO:0007669"/>
    <property type="project" value="UniProtKB-KW"/>
</dbReference>